<organism evidence="1 2">
    <name type="scientific">Paenibacillus uliginis N3/975</name>
    <dbReference type="NCBI Taxonomy" id="1313296"/>
    <lineage>
        <taxon>Bacteria</taxon>
        <taxon>Bacillati</taxon>
        <taxon>Bacillota</taxon>
        <taxon>Bacilli</taxon>
        <taxon>Bacillales</taxon>
        <taxon>Paenibacillaceae</taxon>
        <taxon>Paenibacillus</taxon>
    </lineage>
</organism>
<accession>A0A1X7HQJ5</accession>
<dbReference type="NCBIfam" id="NF012201">
    <property type="entry name" value="WIAG-tail"/>
    <property type="match status" value="1"/>
</dbReference>
<protein>
    <recommendedName>
        <fullName evidence="3">H-type lectin domain-containing protein</fullName>
    </recommendedName>
</protein>
<reference evidence="1 2" key="1">
    <citation type="submission" date="2017-04" db="EMBL/GenBank/DDBJ databases">
        <authorList>
            <person name="Afonso C.L."/>
            <person name="Miller P.J."/>
            <person name="Scott M.A."/>
            <person name="Spackman E."/>
            <person name="Goraichik I."/>
            <person name="Dimitrov K.M."/>
            <person name="Suarez D.L."/>
            <person name="Swayne D.E."/>
        </authorList>
    </citation>
    <scope>NUCLEOTIDE SEQUENCE [LARGE SCALE GENOMIC DNA]</scope>
    <source>
        <strain evidence="1 2">N3/975</strain>
    </source>
</reference>
<evidence type="ECO:0000313" key="1">
    <source>
        <dbReference type="EMBL" id="SMF91164.1"/>
    </source>
</evidence>
<dbReference type="EMBL" id="LT840184">
    <property type="protein sequence ID" value="SMF91164.1"/>
    <property type="molecule type" value="Genomic_DNA"/>
</dbReference>
<evidence type="ECO:0008006" key="3">
    <source>
        <dbReference type="Google" id="ProtNLM"/>
    </source>
</evidence>
<gene>
    <name evidence="1" type="ORF">SAMN05661091_5363</name>
</gene>
<name>A0A1X7HQJ5_9BACL</name>
<dbReference type="Proteomes" id="UP000192940">
    <property type="component" value="Chromosome I"/>
</dbReference>
<keyword evidence="2" id="KW-1185">Reference proteome</keyword>
<proteinExistence type="predicted"/>
<dbReference type="AlphaFoldDB" id="A0A1X7HQJ5"/>
<sequence length="156" mass="16819">IAESSIDYRHLTPGAIESLAVQDDSITGNKIADGTITSQHLADEAVTEDHLAPASVFPKHMSFTPIRSTDAQPAVQQYGLTAFAIPAGENTTEVIVNFEEPFASVNYVIVAMSNHPGFQVSLKLQRSDVTVLEVTRQPNCNSSYGFLSWIAIGPSQ</sequence>
<feature type="non-terminal residue" evidence="1">
    <location>
        <position position="1"/>
    </location>
</feature>
<evidence type="ECO:0000313" key="2">
    <source>
        <dbReference type="Proteomes" id="UP000192940"/>
    </source>
</evidence>
<dbReference type="RefSeq" id="WP_208915986.1">
    <property type="nucleotide sequence ID" value="NZ_LT840184.1"/>
</dbReference>